<evidence type="ECO:0000313" key="7">
    <source>
        <dbReference type="Proteomes" id="UP000294692"/>
    </source>
</evidence>
<dbReference type="Pfam" id="PF00561">
    <property type="entry name" value="Abhydrolase_1"/>
    <property type="match status" value="1"/>
</dbReference>
<dbReference type="InterPro" id="IPR029058">
    <property type="entry name" value="AB_hydrolase_fold"/>
</dbReference>
<keyword evidence="1 6" id="KW-0808">Transferase</keyword>
<feature type="domain" description="AB hydrolase-1" evidence="5">
    <location>
        <begin position="51"/>
        <end position="299"/>
    </location>
</feature>
<dbReference type="OrthoDB" id="9800754at2"/>
<dbReference type="InterPro" id="IPR000073">
    <property type="entry name" value="AB_hydrolase_1"/>
</dbReference>
<dbReference type="PANTHER" id="PTHR32268">
    <property type="entry name" value="HOMOSERINE O-ACETYLTRANSFERASE"/>
    <property type="match status" value="1"/>
</dbReference>
<evidence type="ECO:0000256" key="1">
    <source>
        <dbReference type="ARBA" id="ARBA00022679"/>
    </source>
</evidence>
<feature type="active site" description="Nucleophile" evidence="4">
    <location>
        <position position="138"/>
    </location>
</feature>
<dbReference type="GO" id="GO:0009092">
    <property type="term" value="P:homoserine metabolic process"/>
    <property type="evidence" value="ECO:0007669"/>
    <property type="project" value="TreeGrafter"/>
</dbReference>
<dbReference type="EMBL" id="SMBX01000007">
    <property type="protein sequence ID" value="TCU96044.1"/>
    <property type="molecule type" value="Genomic_DNA"/>
</dbReference>
<proteinExistence type="predicted"/>
<reference evidence="6 7" key="1">
    <citation type="submission" date="2019-03" db="EMBL/GenBank/DDBJ databases">
        <title>Genomic Encyclopedia of Type Strains, Phase IV (KMG-IV): sequencing the most valuable type-strain genomes for metagenomic binning, comparative biology and taxonomic classification.</title>
        <authorList>
            <person name="Goeker M."/>
        </authorList>
    </citation>
    <scope>NUCLEOTIDE SEQUENCE [LARGE SCALE GENOMIC DNA]</scope>
    <source>
        <strain evidence="6 7">DSM 100048</strain>
    </source>
</reference>
<evidence type="ECO:0000259" key="5">
    <source>
        <dbReference type="Pfam" id="PF00561"/>
    </source>
</evidence>
<comment type="caution">
    <text evidence="6">The sequence shown here is derived from an EMBL/GenBank/DDBJ whole genome shotgun (WGS) entry which is preliminary data.</text>
</comment>
<keyword evidence="2" id="KW-0028">Amino-acid biosynthesis</keyword>
<dbReference type="SUPFAM" id="SSF53474">
    <property type="entry name" value="alpha/beta-Hydrolases"/>
    <property type="match status" value="1"/>
</dbReference>
<evidence type="ECO:0000256" key="4">
    <source>
        <dbReference type="PIRSR" id="PIRSR000443-1"/>
    </source>
</evidence>
<dbReference type="Proteomes" id="UP000294692">
    <property type="component" value="Unassembled WGS sequence"/>
</dbReference>
<dbReference type="PANTHER" id="PTHR32268:SF11">
    <property type="entry name" value="HOMOSERINE O-ACETYLTRANSFERASE"/>
    <property type="match status" value="1"/>
</dbReference>
<feature type="active site" evidence="4">
    <location>
        <position position="284"/>
    </location>
</feature>
<dbReference type="RefSeq" id="WP_132477526.1">
    <property type="nucleotide sequence ID" value="NZ_JBHRVM010000001.1"/>
</dbReference>
<keyword evidence="2" id="KW-0486">Methionine biosynthesis</keyword>
<feature type="active site" evidence="4">
    <location>
        <position position="313"/>
    </location>
</feature>
<dbReference type="InterPro" id="IPR008220">
    <property type="entry name" value="HAT_MetX-like"/>
</dbReference>
<dbReference type="Gene3D" id="3.40.50.1820">
    <property type="entry name" value="alpha/beta hydrolase"/>
    <property type="match status" value="1"/>
</dbReference>
<dbReference type="PIRSF" id="PIRSF000443">
    <property type="entry name" value="Homoser_Ac_trans"/>
    <property type="match status" value="1"/>
</dbReference>
<dbReference type="AlphaFoldDB" id="A0A4R3V199"/>
<dbReference type="GO" id="GO:0004414">
    <property type="term" value="F:homoserine O-acetyltransferase activity"/>
    <property type="evidence" value="ECO:0007669"/>
    <property type="project" value="TreeGrafter"/>
</dbReference>
<name>A0A4R3V199_9BURK</name>
<keyword evidence="7" id="KW-1185">Reference proteome</keyword>
<protein>
    <submittedName>
        <fullName evidence="6">Homoserine O-acetyltransferase</fullName>
    </submittedName>
</protein>
<sequence>MSIAAETVNAKGGKDGVFIIPEFELDSGKTIHNLRIAYTLYGERNPQGSNLILLLPGTSNTRYGVRGHIGIDAAFDPSKYCIVSVDAIGGGDSSQPGDGLRHRFPIYSVADMVRAQYELVTHGLSLHGRPLAAVGGASMGAFQALQWAAAYPDAMQRAVLLVPAVKAGGLFRQTVLQMKRIVALDANWSDGSYSIQPATGLAIAGRHYFPWTVTDAYLETMPQDIVERDMDAVATNFASWDAWSLIRRYEASSSFDLAQSFDGDLLHALNRIQAKLLVLPCAQDRLLGIDGARQIAQQAQEADYAEIQSNLGHLAWRAVPGSPQTTFLTKTISTWLR</sequence>
<keyword evidence="3" id="KW-0012">Acyltransferase</keyword>
<dbReference type="GO" id="GO:0009086">
    <property type="term" value="P:methionine biosynthetic process"/>
    <property type="evidence" value="ECO:0007669"/>
    <property type="project" value="UniProtKB-KW"/>
</dbReference>
<evidence type="ECO:0000256" key="3">
    <source>
        <dbReference type="ARBA" id="ARBA00023315"/>
    </source>
</evidence>
<gene>
    <name evidence="6" type="ORF">EV686_107102</name>
</gene>
<evidence type="ECO:0000313" key="6">
    <source>
        <dbReference type="EMBL" id="TCU96044.1"/>
    </source>
</evidence>
<organism evidence="6 7">
    <name type="scientific">Paracandidimonas soli</name>
    <dbReference type="NCBI Taxonomy" id="1917182"/>
    <lineage>
        <taxon>Bacteria</taxon>
        <taxon>Pseudomonadati</taxon>
        <taxon>Pseudomonadota</taxon>
        <taxon>Betaproteobacteria</taxon>
        <taxon>Burkholderiales</taxon>
        <taxon>Alcaligenaceae</taxon>
        <taxon>Paracandidimonas</taxon>
    </lineage>
</organism>
<accession>A0A4R3V199</accession>
<evidence type="ECO:0000256" key="2">
    <source>
        <dbReference type="ARBA" id="ARBA00023167"/>
    </source>
</evidence>